<dbReference type="InterPro" id="IPR021255">
    <property type="entry name" value="DUF2807"/>
</dbReference>
<reference evidence="3 4" key="1">
    <citation type="journal article" date="2022" name="Int. J. Syst. Evol. Microbiol.">
        <title>Flavobacterium ammonificans sp. nov. and Flavobacterium ammoniigenes sp. nov., ammonifying bacteria isolated from surface river water.</title>
        <authorList>
            <person name="Watanabe K."/>
            <person name="Kitamura T."/>
            <person name="Ogata Y."/>
            <person name="Shindo C."/>
            <person name="Suda W."/>
        </authorList>
    </citation>
    <scope>NUCLEOTIDE SEQUENCE [LARGE SCALE GENOMIC DNA]</scope>
    <source>
        <strain evidence="3 4">GENT11</strain>
    </source>
</reference>
<dbReference type="Proteomes" id="UP001319865">
    <property type="component" value="Chromosome"/>
</dbReference>
<feature type="signal peptide" evidence="1">
    <location>
        <begin position="1"/>
        <end position="34"/>
    </location>
</feature>
<dbReference type="PANTHER" id="PTHR39200:SF1">
    <property type="entry name" value="AUTO-TRANSPORTER ADHESIN HEAD GIN DOMAIN-CONTAINING PROTEIN-RELATED"/>
    <property type="match status" value="1"/>
</dbReference>
<sequence>MKSKIHEYKKTNFKIMSKKLTVLLALISISIASAQNWDKEKVKENGVQTTINRATESYDKIATTGSFNIELVSGNEGAITIKGDENIINYIVTEVIDNELKVYFKKNKSYNYKQEITIIIPFEEISEISFTGSGNMITKNAIIASDFEVKMAGSGDCTLEINAKNIVANIAGSGNLNLSGTVENLEAKTAGSGDLNCDKLISQNADVAVSGKGSLEVNCTNNLIARVAGSGNIRYKGKPKTIDTKVAGSGDISGN</sequence>
<protein>
    <submittedName>
        <fullName evidence="3">DUF2807 domain-containing protein</fullName>
    </submittedName>
</protein>
<keyword evidence="4" id="KW-1185">Reference proteome</keyword>
<accession>A0ABM7V0Z6</accession>
<proteinExistence type="predicted"/>
<dbReference type="EMBL" id="AP025183">
    <property type="protein sequence ID" value="BDB53412.1"/>
    <property type="molecule type" value="Genomic_DNA"/>
</dbReference>
<dbReference type="Pfam" id="PF10988">
    <property type="entry name" value="DUF2807"/>
    <property type="match status" value="1"/>
</dbReference>
<dbReference type="PANTHER" id="PTHR39200">
    <property type="entry name" value="HYPOTHETICAL EXPORTED PROTEIN"/>
    <property type="match status" value="1"/>
</dbReference>
<reference evidence="3 4" key="2">
    <citation type="journal article" date="2022" name="Microorganisms">
        <title>Complete Genome Sequences of Two Flavobacterium ammonificans Strains and a Flavobacterium ammoniigenes Strain of Ammonifying Bacterioplankton Isolated from Surface River Water.</title>
        <authorList>
            <person name="Suda W."/>
            <person name="Ogata Y."/>
            <person name="Shindo C."/>
            <person name="Watanabe K."/>
        </authorList>
    </citation>
    <scope>NUCLEOTIDE SEQUENCE [LARGE SCALE GENOMIC DNA]</scope>
    <source>
        <strain evidence="3 4">GENT11</strain>
    </source>
</reference>
<evidence type="ECO:0000313" key="4">
    <source>
        <dbReference type="Proteomes" id="UP001319865"/>
    </source>
</evidence>
<organism evidence="3 4">
    <name type="scientific">Flavobacterium ammonificans</name>
    <dbReference type="NCBI Taxonomy" id="1751056"/>
    <lineage>
        <taxon>Bacteria</taxon>
        <taxon>Pseudomonadati</taxon>
        <taxon>Bacteroidota</taxon>
        <taxon>Flavobacteriia</taxon>
        <taxon>Flavobacteriales</taxon>
        <taxon>Flavobacteriaceae</taxon>
        <taxon>Flavobacterium</taxon>
    </lineage>
</organism>
<dbReference type="Gene3D" id="2.160.20.120">
    <property type="match status" value="1"/>
</dbReference>
<feature type="chain" id="PRO_5045035619" evidence="1">
    <location>
        <begin position="35"/>
        <end position="255"/>
    </location>
</feature>
<evidence type="ECO:0000259" key="2">
    <source>
        <dbReference type="Pfam" id="PF10988"/>
    </source>
</evidence>
<keyword evidence="1" id="KW-0732">Signal</keyword>
<name>A0ABM7V0Z6_9FLAO</name>
<gene>
    <name evidence="3" type="ORF">GENT11_17240</name>
</gene>
<evidence type="ECO:0000256" key="1">
    <source>
        <dbReference type="SAM" id="SignalP"/>
    </source>
</evidence>
<evidence type="ECO:0000313" key="3">
    <source>
        <dbReference type="EMBL" id="BDB53412.1"/>
    </source>
</evidence>
<feature type="domain" description="Putative auto-transporter adhesin head GIN" evidence="2">
    <location>
        <begin position="58"/>
        <end position="239"/>
    </location>
</feature>